<dbReference type="Pfam" id="PF06831">
    <property type="entry name" value="H2TH"/>
    <property type="match status" value="1"/>
</dbReference>
<dbReference type="Pfam" id="PF06827">
    <property type="entry name" value="zf-FPG_IleRS"/>
    <property type="match status" value="1"/>
</dbReference>
<dbReference type="GO" id="GO:0140078">
    <property type="term" value="F:class I DNA-(apurinic or apyrimidinic site) endonuclease activity"/>
    <property type="evidence" value="ECO:0007669"/>
    <property type="project" value="UniProtKB-EC"/>
</dbReference>
<keyword evidence="16" id="KW-0511">Multifunctional enzyme</keyword>
<dbReference type="NCBIfam" id="NF002211">
    <property type="entry name" value="PRK01103.1"/>
    <property type="match status" value="1"/>
</dbReference>
<name>A0A6M1RXC4_9BACT</name>
<dbReference type="InterPro" id="IPR010979">
    <property type="entry name" value="Ribosomal_uS13-like_H2TH"/>
</dbReference>
<dbReference type="InterPro" id="IPR020629">
    <property type="entry name" value="FPG_Glyclase"/>
</dbReference>
<evidence type="ECO:0000256" key="16">
    <source>
        <dbReference type="ARBA" id="ARBA00023268"/>
    </source>
</evidence>
<dbReference type="InterPro" id="IPR010663">
    <property type="entry name" value="Znf_FPG/IleRS"/>
</dbReference>
<keyword evidence="9" id="KW-0227">DNA damage</keyword>
<dbReference type="GO" id="GO:0008270">
    <property type="term" value="F:zinc ion binding"/>
    <property type="evidence" value="ECO:0007669"/>
    <property type="project" value="UniProtKB-KW"/>
</dbReference>
<evidence type="ECO:0000256" key="5">
    <source>
        <dbReference type="ARBA" id="ARBA00012024"/>
    </source>
</evidence>
<comment type="catalytic activity">
    <reaction evidence="19">
        <text>2'-deoxyribonucleotide-(2'-deoxyribose 5'-phosphate)-2'-deoxyribonucleotide-DNA = a 3'-end 2'-deoxyribonucleotide-(2,3-dehydro-2,3-deoxyribose 5'-phosphate)-DNA + a 5'-end 5'-phospho-2'-deoxyribonucleoside-DNA + H(+)</text>
        <dbReference type="Rhea" id="RHEA:66592"/>
        <dbReference type="Rhea" id="RHEA-COMP:13180"/>
        <dbReference type="Rhea" id="RHEA-COMP:16897"/>
        <dbReference type="Rhea" id="RHEA-COMP:17067"/>
        <dbReference type="ChEBI" id="CHEBI:15378"/>
        <dbReference type="ChEBI" id="CHEBI:136412"/>
        <dbReference type="ChEBI" id="CHEBI:157695"/>
        <dbReference type="ChEBI" id="CHEBI:167181"/>
        <dbReference type="EC" id="4.2.99.18"/>
    </reaction>
</comment>
<sequence>MPELPEVEVLVRHLRARVEGRRICEARVLRPALLESATVEEALARWVGRRIEAVRRRGKYIWLGLAVAGCDWVEGFWLHLGMTGRLWLQPQEAPLPLHTRAFWDLEDGRLVFSDPRALGRCGFGSEALQRLGPEPLDRSFTAVRLHRQLGRSRQSLKVRLMDQTVVAGLGNIYVCESLWEAGLSPFRSAETLGRAECVRLAAAIRRVLRRAIRFGSGLELDWAGTGRDRLFYFGRASGGEGRRPERFAVYEREGRPCRRCGASVRRVRQAGRSTYYCPVCQV</sequence>
<reference evidence="23 24" key="1">
    <citation type="submission" date="2020-02" db="EMBL/GenBank/DDBJ databases">
        <title>Draft genome sequence of Limisphaera ngatamarikiensis NGM72.4T, a thermophilic Verrucomicrobia grouped in subdivision 3.</title>
        <authorList>
            <person name="Carere C.R."/>
            <person name="Steen J."/>
            <person name="Hugenholtz P."/>
            <person name="Stott M.B."/>
        </authorList>
    </citation>
    <scope>NUCLEOTIDE SEQUENCE [LARGE SCALE GENOMIC DNA]</scope>
    <source>
        <strain evidence="23 24">NGM72.4</strain>
    </source>
</reference>
<dbReference type="GO" id="GO:0003684">
    <property type="term" value="F:damaged DNA binding"/>
    <property type="evidence" value="ECO:0007669"/>
    <property type="project" value="InterPro"/>
</dbReference>
<evidence type="ECO:0000256" key="9">
    <source>
        <dbReference type="ARBA" id="ARBA00022763"/>
    </source>
</evidence>
<dbReference type="Gene3D" id="1.10.8.50">
    <property type="match status" value="1"/>
</dbReference>
<comment type="subunit">
    <text evidence="4">Monomer.</text>
</comment>
<comment type="catalytic activity">
    <reaction evidence="1">
        <text>Hydrolysis of DNA containing ring-opened 7-methylguanine residues, releasing 2,6-diamino-4-hydroxy-5-(N-methyl)formamidopyrimidine.</text>
        <dbReference type="EC" id="3.2.2.23"/>
    </reaction>
</comment>
<dbReference type="RefSeq" id="WP_165108439.1">
    <property type="nucleotide sequence ID" value="NZ_JAAKYA010000081.1"/>
</dbReference>
<comment type="similarity">
    <text evidence="3">Belongs to the FPG family.</text>
</comment>
<evidence type="ECO:0000256" key="1">
    <source>
        <dbReference type="ARBA" id="ARBA00001668"/>
    </source>
</evidence>
<dbReference type="Gene3D" id="3.20.190.10">
    <property type="entry name" value="MutM-like, N-terminal"/>
    <property type="match status" value="1"/>
</dbReference>
<keyword evidence="24" id="KW-1185">Reference proteome</keyword>
<comment type="cofactor">
    <cofactor evidence="2">
        <name>Zn(2+)</name>
        <dbReference type="ChEBI" id="CHEBI:29105"/>
    </cofactor>
</comment>
<evidence type="ECO:0000256" key="13">
    <source>
        <dbReference type="ARBA" id="ARBA00023125"/>
    </source>
</evidence>
<evidence type="ECO:0000256" key="14">
    <source>
        <dbReference type="ARBA" id="ARBA00023204"/>
    </source>
</evidence>
<keyword evidence="11 23" id="KW-0378">Hydrolase</keyword>
<dbReference type="EC" id="4.2.99.18" evidence="6"/>
<evidence type="ECO:0000256" key="12">
    <source>
        <dbReference type="ARBA" id="ARBA00022833"/>
    </source>
</evidence>
<evidence type="ECO:0000259" key="21">
    <source>
        <dbReference type="PROSITE" id="PS51066"/>
    </source>
</evidence>
<keyword evidence="13" id="KW-0238">DNA-binding</keyword>
<keyword evidence="17 23" id="KW-0326">Glycosidase</keyword>
<evidence type="ECO:0000256" key="17">
    <source>
        <dbReference type="ARBA" id="ARBA00023295"/>
    </source>
</evidence>
<dbReference type="PROSITE" id="PS51068">
    <property type="entry name" value="FPG_CAT"/>
    <property type="match status" value="1"/>
</dbReference>
<dbReference type="EC" id="3.2.2.23" evidence="5"/>
<evidence type="ECO:0000256" key="6">
    <source>
        <dbReference type="ARBA" id="ARBA00012720"/>
    </source>
</evidence>
<dbReference type="EMBL" id="JAAKYA010000081">
    <property type="protein sequence ID" value="NGO40121.1"/>
    <property type="molecule type" value="Genomic_DNA"/>
</dbReference>
<dbReference type="FunFam" id="1.10.8.50:FF:000003">
    <property type="entry name" value="Formamidopyrimidine-DNA glycosylase"/>
    <property type="match status" value="1"/>
</dbReference>
<dbReference type="InterPro" id="IPR012319">
    <property type="entry name" value="FPG_cat"/>
</dbReference>
<dbReference type="Pfam" id="PF01149">
    <property type="entry name" value="Fapy_DNA_glyco"/>
    <property type="match status" value="1"/>
</dbReference>
<dbReference type="SMART" id="SM01232">
    <property type="entry name" value="H2TH"/>
    <property type="match status" value="1"/>
</dbReference>
<dbReference type="InterPro" id="IPR015886">
    <property type="entry name" value="H2TH_FPG"/>
</dbReference>
<dbReference type="InterPro" id="IPR015887">
    <property type="entry name" value="DNA_glyclase_Znf_dom_DNA_BS"/>
</dbReference>
<dbReference type="SUPFAM" id="SSF46946">
    <property type="entry name" value="S13-like H2TH domain"/>
    <property type="match status" value="1"/>
</dbReference>
<feature type="domain" description="Formamidopyrimidine-DNA glycosylase catalytic" evidence="22">
    <location>
        <begin position="2"/>
        <end position="119"/>
    </location>
</feature>
<dbReference type="PANTHER" id="PTHR22993:SF9">
    <property type="entry name" value="FORMAMIDOPYRIMIDINE-DNA GLYCOSYLASE"/>
    <property type="match status" value="1"/>
</dbReference>
<evidence type="ECO:0000256" key="10">
    <source>
        <dbReference type="ARBA" id="ARBA00022771"/>
    </source>
</evidence>
<evidence type="ECO:0000256" key="11">
    <source>
        <dbReference type="ARBA" id="ARBA00022801"/>
    </source>
</evidence>
<evidence type="ECO:0000256" key="3">
    <source>
        <dbReference type="ARBA" id="ARBA00009409"/>
    </source>
</evidence>
<dbReference type="SUPFAM" id="SSF81624">
    <property type="entry name" value="N-terminal domain of MutM-like DNA repair proteins"/>
    <property type="match status" value="1"/>
</dbReference>
<keyword evidence="10 20" id="KW-0863">Zinc-finger</keyword>
<dbReference type="SMART" id="SM00898">
    <property type="entry name" value="Fapy_DNA_glyco"/>
    <property type="match status" value="1"/>
</dbReference>
<evidence type="ECO:0000259" key="22">
    <source>
        <dbReference type="PROSITE" id="PS51068"/>
    </source>
</evidence>
<dbReference type="PANTHER" id="PTHR22993">
    <property type="entry name" value="FORMAMIDOPYRIMIDINE-DNA GLYCOSYLASE"/>
    <property type="match status" value="1"/>
</dbReference>
<proteinExistence type="inferred from homology"/>
<keyword evidence="12" id="KW-0862">Zinc</keyword>
<evidence type="ECO:0000256" key="20">
    <source>
        <dbReference type="PROSITE-ProRule" id="PRU00391"/>
    </source>
</evidence>
<keyword evidence="8" id="KW-0479">Metal-binding</keyword>
<accession>A0A6M1RXC4</accession>
<comment type="caution">
    <text evidence="23">The sequence shown here is derived from an EMBL/GenBank/DDBJ whole genome shotgun (WGS) entry which is preliminary data.</text>
</comment>
<evidence type="ECO:0000256" key="18">
    <source>
        <dbReference type="ARBA" id="ARBA00030638"/>
    </source>
</evidence>
<keyword evidence="15 23" id="KW-0456">Lyase</keyword>
<evidence type="ECO:0000313" key="23">
    <source>
        <dbReference type="EMBL" id="NGO40121.1"/>
    </source>
</evidence>
<dbReference type="InterPro" id="IPR000214">
    <property type="entry name" value="Znf_DNA_glyclase/AP_lyase"/>
</dbReference>
<dbReference type="PROSITE" id="PS01242">
    <property type="entry name" value="ZF_FPG_1"/>
    <property type="match status" value="1"/>
</dbReference>
<gene>
    <name evidence="23" type="primary">mutM</name>
    <name evidence="23" type="ORF">G4L39_12060</name>
</gene>
<evidence type="ECO:0000256" key="2">
    <source>
        <dbReference type="ARBA" id="ARBA00001947"/>
    </source>
</evidence>
<dbReference type="GO" id="GO:0034039">
    <property type="term" value="F:8-oxo-7,8-dihydroguanine DNA N-glycosylase activity"/>
    <property type="evidence" value="ECO:0007669"/>
    <property type="project" value="TreeGrafter"/>
</dbReference>
<evidence type="ECO:0000256" key="15">
    <source>
        <dbReference type="ARBA" id="ARBA00023239"/>
    </source>
</evidence>
<dbReference type="CDD" id="cd08966">
    <property type="entry name" value="EcFpg-like_N"/>
    <property type="match status" value="1"/>
</dbReference>
<dbReference type="NCBIfam" id="TIGR00577">
    <property type="entry name" value="fpg"/>
    <property type="match status" value="1"/>
</dbReference>
<evidence type="ECO:0000256" key="7">
    <source>
        <dbReference type="ARBA" id="ARBA00016240"/>
    </source>
</evidence>
<evidence type="ECO:0000313" key="24">
    <source>
        <dbReference type="Proteomes" id="UP000477311"/>
    </source>
</evidence>
<dbReference type="PROSITE" id="PS51066">
    <property type="entry name" value="ZF_FPG_2"/>
    <property type="match status" value="1"/>
</dbReference>
<evidence type="ECO:0000256" key="19">
    <source>
        <dbReference type="ARBA" id="ARBA00044632"/>
    </source>
</evidence>
<dbReference type="GO" id="GO:0006284">
    <property type="term" value="P:base-excision repair"/>
    <property type="evidence" value="ECO:0007669"/>
    <property type="project" value="InterPro"/>
</dbReference>
<dbReference type="AlphaFoldDB" id="A0A6M1RXC4"/>
<evidence type="ECO:0000256" key="8">
    <source>
        <dbReference type="ARBA" id="ARBA00022723"/>
    </source>
</evidence>
<protein>
    <recommendedName>
        <fullName evidence="7">Formamidopyrimidine-DNA glycosylase</fullName>
        <ecNumber evidence="5">3.2.2.23</ecNumber>
        <ecNumber evidence="6">4.2.99.18</ecNumber>
    </recommendedName>
    <alternativeName>
        <fullName evidence="18">DNA-(apurinic or apyrimidinic site) lyase MutM</fullName>
    </alternativeName>
</protein>
<keyword evidence="14" id="KW-0234">DNA repair</keyword>
<dbReference type="SUPFAM" id="SSF57716">
    <property type="entry name" value="Glucocorticoid receptor-like (DNA-binding domain)"/>
    <property type="match status" value="1"/>
</dbReference>
<evidence type="ECO:0000256" key="4">
    <source>
        <dbReference type="ARBA" id="ARBA00011245"/>
    </source>
</evidence>
<organism evidence="23 24">
    <name type="scientific">Limisphaera ngatamarikiensis</name>
    <dbReference type="NCBI Taxonomy" id="1324935"/>
    <lineage>
        <taxon>Bacteria</taxon>
        <taxon>Pseudomonadati</taxon>
        <taxon>Verrucomicrobiota</taxon>
        <taxon>Verrucomicrobiia</taxon>
        <taxon>Limisphaerales</taxon>
        <taxon>Limisphaeraceae</taxon>
        <taxon>Limisphaera</taxon>
    </lineage>
</organism>
<dbReference type="Proteomes" id="UP000477311">
    <property type="component" value="Unassembled WGS sequence"/>
</dbReference>
<feature type="domain" description="FPG-type" evidence="21">
    <location>
        <begin position="248"/>
        <end position="282"/>
    </location>
</feature>
<dbReference type="InterPro" id="IPR035937">
    <property type="entry name" value="FPG_N"/>
</dbReference>